<dbReference type="Gene3D" id="2.60.120.260">
    <property type="entry name" value="Galactose-binding domain-like"/>
    <property type="match status" value="1"/>
</dbReference>
<evidence type="ECO:0000313" key="2">
    <source>
        <dbReference type="EMBL" id="MEI5985216.1"/>
    </source>
</evidence>
<proteinExistence type="predicted"/>
<dbReference type="InterPro" id="IPR008979">
    <property type="entry name" value="Galactose-bd-like_sf"/>
</dbReference>
<keyword evidence="1" id="KW-0732">Signal</keyword>
<sequence length="460" mass="49533">MKKKINLYLSYLFVAAMAFSACSREDLKEFESTQNNPTTVGTGSIAGQVIKTNEQVVVPVSIKLSKPAAKAFEVALGVNQEAALEHIADGNLGSDHVAVAAESIMLPNAIKVNFGADSSKFEIKITRTEVEKYFGKNIVIGYKITEAGKGNNIDPTKTDGVIILNTADLLVLDDIHYISFTNGAGEVLVAKNQTNYESASSGMSIPIGITLASFPGPTFTVNLATSTDTIAQLIQSGVLPANTVALQAGQFTMPSRVQVASNARTANFNVDVPWSVISANVNKQLAIMVEMTSSSLHVINPAKSYTILLIDSENVIEVDVTNQGVFSVNKDNSGGPNAGEGSLKFIDGNYNSKWLVGSFVGDLQAKLVFSTPQKIGSYTLTSGNDASDRDPNVWHLEASNDGITWTTIDSRSAEVFSSRNLTRRFDIDLPKAYTHYRLNITSNVGSSLFQASEWRMIRIP</sequence>
<accession>A0ABU8I677</accession>
<evidence type="ECO:0000313" key="3">
    <source>
        <dbReference type="Proteomes" id="UP001363035"/>
    </source>
</evidence>
<evidence type="ECO:0000256" key="1">
    <source>
        <dbReference type="SAM" id="SignalP"/>
    </source>
</evidence>
<comment type="caution">
    <text evidence="2">The sequence shown here is derived from an EMBL/GenBank/DDBJ whole genome shotgun (WGS) entry which is preliminary data.</text>
</comment>
<protein>
    <submittedName>
        <fullName evidence="2">Discoidin domain-containing protein</fullName>
    </submittedName>
</protein>
<feature type="chain" id="PRO_5045255186" evidence="1">
    <location>
        <begin position="21"/>
        <end position="460"/>
    </location>
</feature>
<dbReference type="PROSITE" id="PS51257">
    <property type="entry name" value="PROKAR_LIPOPROTEIN"/>
    <property type="match status" value="1"/>
</dbReference>
<dbReference type="RefSeq" id="WP_134776912.1">
    <property type="nucleotide sequence ID" value="NZ_JAYLLN010000022.1"/>
</dbReference>
<dbReference type="SUPFAM" id="SSF49785">
    <property type="entry name" value="Galactose-binding domain-like"/>
    <property type="match status" value="1"/>
</dbReference>
<organism evidence="2 3">
    <name type="scientific">Sphingobacterium tenebrionis</name>
    <dbReference type="NCBI Taxonomy" id="3111775"/>
    <lineage>
        <taxon>Bacteria</taxon>
        <taxon>Pseudomonadati</taxon>
        <taxon>Bacteroidota</taxon>
        <taxon>Sphingobacteriia</taxon>
        <taxon>Sphingobacteriales</taxon>
        <taxon>Sphingobacteriaceae</taxon>
        <taxon>Sphingobacterium</taxon>
    </lineage>
</organism>
<keyword evidence="3" id="KW-1185">Reference proteome</keyword>
<reference evidence="2 3" key="1">
    <citation type="submission" date="2024-01" db="EMBL/GenBank/DDBJ databases">
        <title>Sphingobacterium tenebrionis sp. nov., a novel endophyte isolated from tenebrio molitor intestines.</title>
        <authorList>
            <person name="Zhang C."/>
        </authorList>
    </citation>
    <scope>NUCLEOTIDE SEQUENCE [LARGE SCALE GENOMIC DNA]</scope>
    <source>
        <strain evidence="2 3">PU5-4</strain>
    </source>
</reference>
<feature type="signal peptide" evidence="1">
    <location>
        <begin position="1"/>
        <end position="20"/>
    </location>
</feature>
<dbReference type="Proteomes" id="UP001363035">
    <property type="component" value="Unassembled WGS sequence"/>
</dbReference>
<gene>
    <name evidence="2" type="ORF">VJ786_09900</name>
</gene>
<name>A0ABU8I677_9SPHI</name>
<dbReference type="EMBL" id="JAYLLN010000022">
    <property type="protein sequence ID" value="MEI5985216.1"/>
    <property type="molecule type" value="Genomic_DNA"/>
</dbReference>